<proteinExistence type="predicted"/>
<evidence type="ECO:0008006" key="4">
    <source>
        <dbReference type="Google" id="ProtNLM"/>
    </source>
</evidence>
<dbReference type="RefSeq" id="WP_269607317.1">
    <property type="nucleotide sequence ID" value="NZ_JAPWIJ010000009.1"/>
</dbReference>
<comment type="caution">
    <text evidence="2">The sequence shown here is derived from an EMBL/GenBank/DDBJ whole genome shotgun (WGS) entry which is preliminary data.</text>
</comment>
<keyword evidence="1" id="KW-0812">Transmembrane</keyword>
<reference evidence="2" key="1">
    <citation type="submission" date="2022-12" db="EMBL/GenBank/DDBJ databases">
        <authorList>
            <person name="Krivoruchko A.V."/>
            <person name="Elkin A."/>
        </authorList>
    </citation>
    <scope>NUCLEOTIDE SEQUENCE</scope>
    <source>
        <strain evidence="2">IEGM 1391</strain>
    </source>
</reference>
<accession>A0ABT4MIT0</accession>
<dbReference type="Pfam" id="PF22503">
    <property type="entry name" value="DUF6992"/>
    <property type="match status" value="1"/>
</dbReference>
<evidence type="ECO:0000313" key="3">
    <source>
        <dbReference type="Proteomes" id="UP001081071"/>
    </source>
</evidence>
<dbReference type="InterPro" id="IPR054261">
    <property type="entry name" value="DUF6992"/>
</dbReference>
<evidence type="ECO:0000313" key="2">
    <source>
        <dbReference type="EMBL" id="MCZ4520899.1"/>
    </source>
</evidence>
<keyword evidence="1" id="KW-0472">Membrane</keyword>
<organism evidence="2 3">
    <name type="scientific">Rhodococcus ruber</name>
    <dbReference type="NCBI Taxonomy" id="1830"/>
    <lineage>
        <taxon>Bacteria</taxon>
        <taxon>Bacillati</taxon>
        <taxon>Actinomycetota</taxon>
        <taxon>Actinomycetes</taxon>
        <taxon>Mycobacteriales</taxon>
        <taxon>Nocardiaceae</taxon>
        <taxon>Rhodococcus</taxon>
    </lineage>
</organism>
<keyword evidence="3" id="KW-1185">Reference proteome</keyword>
<keyword evidence="1" id="KW-1133">Transmembrane helix</keyword>
<gene>
    <name evidence="2" type="ORF">O4220_20505</name>
</gene>
<evidence type="ECO:0000256" key="1">
    <source>
        <dbReference type="SAM" id="Phobius"/>
    </source>
</evidence>
<feature type="transmembrane region" description="Helical" evidence="1">
    <location>
        <begin position="76"/>
        <end position="96"/>
    </location>
</feature>
<dbReference type="EMBL" id="JAPWIJ010000009">
    <property type="protein sequence ID" value="MCZ4520899.1"/>
    <property type="molecule type" value="Genomic_DNA"/>
</dbReference>
<sequence length="137" mass="14099">MTAIEAPIVAERLGRRLTLWGGGSVLAGTVLALRGSSPARRAFGLQTAGWGAIELAIAGAGALSSKPPTSASLTRLLWVNAGLDVLYIATGAHIAVRKPRFGRRITADQALGHGTAVVVQGAALLVLDTTHARMIRG</sequence>
<feature type="transmembrane region" description="Helical" evidence="1">
    <location>
        <begin position="17"/>
        <end position="35"/>
    </location>
</feature>
<feature type="transmembrane region" description="Helical" evidence="1">
    <location>
        <begin position="47"/>
        <end position="64"/>
    </location>
</feature>
<dbReference type="Proteomes" id="UP001081071">
    <property type="component" value="Unassembled WGS sequence"/>
</dbReference>
<name>A0ABT4MIT0_9NOCA</name>
<protein>
    <recommendedName>
        <fullName evidence="4">Integral membrane protein</fullName>
    </recommendedName>
</protein>